<accession>A1WWL2</accession>
<dbReference type="AlphaFoldDB" id="A1WWL2"/>
<evidence type="ECO:0000256" key="2">
    <source>
        <dbReference type="ARBA" id="ARBA00022670"/>
    </source>
</evidence>
<dbReference type="KEGG" id="hha:Hhal_1305"/>
<dbReference type="GO" id="GO:0008233">
    <property type="term" value="F:peptidase activity"/>
    <property type="evidence" value="ECO:0007669"/>
    <property type="project" value="UniProtKB-KW"/>
</dbReference>
<organism evidence="9 10">
    <name type="scientific">Halorhodospira halophila (strain DSM 244 / SL1)</name>
    <name type="common">Ectothiorhodospira halophila (strain DSM 244 / SL1)</name>
    <dbReference type="NCBI Taxonomy" id="349124"/>
    <lineage>
        <taxon>Bacteria</taxon>
        <taxon>Pseudomonadati</taxon>
        <taxon>Pseudomonadota</taxon>
        <taxon>Gammaproteobacteria</taxon>
        <taxon>Chromatiales</taxon>
        <taxon>Ectothiorhodospiraceae</taxon>
        <taxon>Halorhodospira</taxon>
    </lineage>
</organism>
<dbReference type="GO" id="GO:0006508">
    <property type="term" value="P:proteolysis"/>
    <property type="evidence" value="ECO:0007669"/>
    <property type="project" value="UniProtKB-KW"/>
</dbReference>
<dbReference type="Proteomes" id="UP000000647">
    <property type="component" value="Chromosome"/>
</dbReference>
<evidence type="ECO:0000256" key="1">
    <source>
        <dbReference type="ARBA" id="ARBA00008136"/>
    </source>
</evidence>
<keyword evidence="3" id="KW-0227">DNA damage</keyword>
<dbReference type="STRING" id="349124.Hhal_1305"/>
<keyword evidence="5" id="KW-0190">Covalent protein-DNA linkage</keyword>
<dbReference type="Gene3D" id="3.90.1680.10">
    <property type="entry name" value="SOS response associated peptidase-like"/>
    <property type="match status" value="1"/>
</dbReference>
<evidence type="ECO:0000256" key="3">
    <source>
        <dbReference type="ARBA" id="ARBA00022763"/>
    </source>
</evidence>
<proteinExistence type="inferred from homology"/>
<dbReference type="OrthoDB" id="6192129at2"/>
<keyword evidence="2 8" id="KW-0645">Protease</keyword>
<dbReference type="HOGENOM" id="CLU_035990_6_2_6"/>
<evidence type="ECO:0000256" key="6">
    <source>
        <dbReference type="ARBA" id="ARBA00023125"/>
    </source>
</evidence>
<dbReference type="GO" id="GO:0016829">
    <property type="term" value="F:lyase activity"/>
    <property type="evidence" value="ECO:0007669"/>
    <property type="project" value="UniProtKB-KW"/>
</dbReference>
<dbReference type="InterPro" id="IPR003738">
    <property type="entry name" value="SRAP"/>
</dbReference>
<dbReference type="Pfam" id="PF02586">
    <property type="entry name" value="SRAP"/>
    <property type="match status" value="1"/>
</dbReference>
<dbReference type="EMBL" id="CP000544">
    <property type="protein sequence ID" value="ABM62074.1"/>
    <property type="molecule type" value="Genomic_DNA"/>
</dbReference>
<evidence type="ECO:0000256" key="8">
    <source>
        <dbReference type="RuleBase" id="RU364100"/>
    </source>
</evidence>
<keyword evidence="10" id="KW-1185">Reference proteome</keyword>
<dbReference type="RefSeq" id="WP_011814096.1">
    <property type="nucleotide sequence ID" value="NC_008789.1"/>
</dbReference>
<sequence length="217" mass="24352">MCGRFARYAPHSRIMRALRIDYDDCGELSPDYNVPPGTQQPVAVSCDHGRHLLPLLWGFRPWWADASQPAPINARAETVASSPYFRSAFAHRRCLIPASGWFEWQKAEQGKVPHFIASRDDDLLCFAGVYEPATEERAASFAIITQPSKAHLQPLHDRMPLVLAPECWDEWLDPEISDRKSVKAATRGLNMAQLVAHPVSSRVNTPKNNGPDLIRSL</sequence>
<dbReference type="PANTHER" id="PTHR13604">
    <property type="entry name" value="DC12-RELATED"/>
    <property type="match status" value="1"/>
</dbReference>
<protein>
    <recommendedName>
        <fullName evidence="8">Abasic site processing protein</fullName>
        <ecNumber evidence="8">3.4.-.-</ecNumber>
    </recommendedName>
</protein>
<keyword evidence="4 8" id="KW-0378">Hydrolase</keyword>
<comment type="similarity">
    <text evidence="1 8">Belongs to the SOS response-associated peptidase family.</text>
</comment>
<dbReference type="EC" id="3.4.-.-" evidence="8"/>
<keyword evidence="7" id="KW-0456">Lyase</keyword>
<reference evidence="10" key="1">
    <citation type="submission" date="2006-12" db="EMBL/GenBank/DDBJ databases">
        <title>Complete sequence of Halorhodospira halophila SL1.</title>
        <authorList>
            <consortium name="US DOE Joint Genome Institute"/>
            <person name="Copeland A."/>
            <person name="Lucas S."/>
            <person name="Lapidus A."/>
            <person name="Barry K."/>
            <person name="Detter J.C."/>
            <person name="Glavina del Rio T."/>
            <person name="Hammon N."/>
            <person name="Israni S."/>
            <person name="Dalin E."/>
            <person name="Tice H."/>
            <person name="Pitluck S."/>
            <person name="Saunders E."/>
            <person name="Brettin T."/>
            <person name="Bruce D."/>
            <person name="Han C."/>
            <person name="Tapia R."/>
            <person name="Schmutz J."/>
            <person name="Larimer F."/>
            <person name="Land M."/>
            <person name="Hauser L."/>
            <person name="Kyrpides N."/>
            <person name="Mikhailova N."/>
            <person name="Hoff W."/>
            <person name="Richardson P."/>
        </authorList>
    </citation>
    <scope>NUCLEOTIDE SEQUENCE [LARGE SCALE GENOMIC DNA]</scope>
    <source>
        <strain evidence="10">DSM 244 / SL1</strain>
    </source>
</reference>
<keyword evidence="6" id="KW-0238">DNA-binding</keyword>
<dbReference type="SUPFAM" id="SSF143081">
    <property type="entry name" value="BB1717-like"/>
    <property type="match status" value="1"/>
</dbReference>
<evidence type="ECO:0000313" key="10">
    <source>
        <dbReference type="Proteomes" id="UP000000647"/>
    </source>
</evidence>
<reference evidence="9 10" key="2">
    <citation type="journal article" date="2013" name="Stand. Genomic Sci.">
        <title>Complete genome sequence of Halorhodospira halophila SL1.</title>
        <authorList>
            <person name="Challacombe J.F."/>
            <person name="Majid S."/>
            <person name="Deole R."/>
            <person name="Brettin T.S."/>
            <person name="Bruce D."/>
            <person name="Delano S.F."/>
            <person name="Detter J.C."/>
            <person name="Gleasner C.D."/>
            <person name="Han C.S."/>
            <person name="Misra M."/>
            <person name="Reitenga K.G."/>
            <person name="Mikhailova N."/>
            <person name="Woyke T."/>
            <person name="Pitluck S."/>
            <person name="Nolan M."/>
            <person name="Land M.L."/>
            <person name="Saunders E."/>
            <person name="Tapia R."/>
            <person name="Lapidus A."/>
            <person name="Ivanova N."/>
            <person name="Hoff W.D."/>
        </authorList>
    </citation>
    <scope>NUCLEOTIDE SEQUENCE [LARGE SCALE GENOMIC DNA]</scope>
    <source>
        <strain evidence="10">DSM 244 / SL1</strain>
    </source>
</reference>
<dbReference type="PANTHER" id="PTHR13604:SF0">
    <property type="entry name" value="ABASIC SITE PROCESSING PROTEIN HMCES"/>
    <property type="match status" value="1"/>
</dbReference>
<dbReference type="GO" id="GO:0106300">
    <property type="term" value="P:protein-DNA covalent cross-linking repair"/>
    <property type="evidence" value="ECO:0007669"/>
    <property type="project" value="InterPro"/>
</dbReference>
<evidence type="ECO:0000313" key="9">
    <source>
        <dbReference type="EMBL" id="ABM62074.1"/>
    </source>
</evidence>
<evidence type="ECO:0000256" key="5">
    <source>
        <dbReference type="ARBA" id="ARBA00023124"/>
    </source>
</evidence>
<name>A1WWL2_HALHL</name>
<gene>
    <name evidence="9" type="ordered locus">Hhal_1305</name>
</gene>
<dbReference type="GO" id="GO:0003697">
    <property type="term" value="F:single-stranded DNA binding"/>
    <property type="evidence" value="ECO:0007669"/>
    <property type="project" value="InterPro"/>
</dbReference>
<dbReference type="eggNOG" id="COG2135">
    <property type="taxonomic scope" value="Bacteria"/>
</dbReference>
<dbReference type="InterPro" id="IPR036590">
    <property type="entry name" value="SRAP-like"/>
</dbReference>
<evidence type="ECO:0000256" key="7">
    <source>
        <dbReference type="ARBA" id="ARBA00023239"/>
    </source>
</evidence>
<evidence type="ECO:0000256" key="4">
    <source>
        <dbReference type="ARBA" id="ARBA00022801"/>
    </source>
</evidence>